<reference evidence="1 2" key="1">
    <citation type="submission" date="2020-08" db="EMBL/GenBank/DDBJ databases">
        <authorList>
            <person name="Hejnol A."/>
        </authorList>
    </citation>
    <scope>NUCLEOTIDE SEQUENCE [LARGE SCALE GENOMIC DNA]</scope>
</reference>
<name>A0A7I8VK97_9ANNE</name>
<organism evidence="1 2">
    <name type="scientific">Dimorphilus gyrociliatus</name>
    <dbReference type="NCBI Taxonomy" id="2664684"/>
    <lineage>
        <taxon>Eukaryota</taxon>
        <taxon>Metazoa</taxon>
        <taxon>Spiralia</taxon>
        <taxon>Lophotrochozoa</taxon>
        <taxon>Annelida</taxon>
        <taxon>Polychaeta</taxon>
        <taxon>Polychaeta incertae sedis</taxon>
        <taxon>Dinophilidae</taxon>
        <taxon>Dimorphilus</taxon>
    </lineage>
</organism>
<evidence type="ECO:0000313" key="1">
    <source>
        <dbReference type="EMBL" id="CAD5115002.1"/>
    </source>
</evidence>
<accession>A0A7I8VK97</accession>
<dbReference type="Proteomes" id="UP000549394">
    <property type="component" value="Unassembled WGS sequence"/>
</dbReference>
<sequence length="74" mass="8004">MEESSIIIHHAPSFPQFNATTQTETPSGLAVGIPRSISADGRTISQDSRSDGFYSATEELNDNDSFISAFGFFT</sequence>
<dbReference type="EMBL" id="CAJFCJ010000005">
    <property type="protein sequence ID" value="CAD5115002.1"/>
    <property type="molecule type" value="Genomic_DNA"/>
</dbReference>
<comment type="caution">
    <text evidence="1">The sequence shown here is derived from an EMBL/GenBank/DDBJ whole genome shotgun (WGS) entry which is preliminary data.</text>
</comment>
<keyword evidence="2" id="KW-1185">Reference proteome</keyword>
<dbReference type="AlphaFoldDB" id="A0A7I8VK97"/>
<evidence type="ECO:0000313" key="2">
    <source>
        <dbReference type="Proteomes" id="UP000549394"/>
    </source>
</evidence>
<proteinExistence type="predicted"/>
<gene>
    <name evidence="1" type="ORF">DGYR_LOCUS3788</name>
</gene>
<protein>
    <submittedName>
        <fullName evidence="1">Uncharacterized protein</fullName>
    </submittedName>
</protein>